<dbReference type="AlphaFoldDB" id="A0A388T9Q8"/>
<comment type="function">
    <text evidence="8">Toxic component of a toxin-antitoxin (TA) system. An RNase.</text>
</comment>
<comment type="similarity">
    <text evidence="7 8">Belongs to the PINc/VapC protein family.</text>
</comment>
<evidence type="ECO:0000313" key="11">
    <source>
        <dbReference type="Proteomes" id="UP000269352"/>
    </source>
</evidence>
<feature type="domain" description="PIN" evidence="9">
    <location>
        <begin position="4"/>
        <end position="114"/>
    </location>
</feature>
<reference evidence="10 11" key="1">
    <citation type="journal article" date="2019" name="ISME J.">
        <title>Genome analyses of uncultured TG2/ZB3 bacteria in 'Margulisbacteria' specifically attached to ectosymbiotic spirochetes of protists in the termite gut.</title>
        <authorList>
            <person name="Utami Y.D."/>
            <person name="Kuwahara H."/>
            <person name="Igai K."/>
            <person name="Murakami T."/>
            <person name="Sugaya K."/>
            <person name="Morikawa T."/>
            <person name="Nagura Y."/>
            <person name="Yuki M."/>
            <person name="Deevong P."/>
            <person name="Inoue T."/>
            <person name="Kihara K."/>
            <person name="Lo N."/>
            <person name="Yamada A."/>
            <person name="Ohkuma M."/>
            <person name="Hongoh Y."/>
        </authorList>
    </citation>
    <scope>NUCLEOTIDE SEQUENCE [LARGE SCALE GENOMIC DNA]</scope>
    <source>
        <strain evidence="10">NkOx7-01</strain>
    </source>
</reference>
<dbReference type="PANTHER" id="PTHR33653">
    <property type="entry name" value="RIBONUCLEASE VAPC2"/>
    <property type="match status" value="1"/>
</dbReference>
<evidence type="ECO:0000313" key="10">
    <source>
        <dbReference type="EMBL" id="GBR73278.1"/>
    </source>
</evidence>
<accession>A0A388T9Q8</accession>
<comment type="caution">
    <text evidence="10">The sequence shown here is derived from an EMBL/GenBank/DDBJ whole genome shotgun (WGS) entry which is preliminary data.</text>
</comment>
<dbReference type="EC" id="3.1.-.-" evidence="8"/>
<dbReference type="InterPro" id="IPR050556">
    <property type="entry name" value="Type_II_TA_system_RNase"/>
</dbReference>
<evidence type="ECO:0000256" key="2">
    <source>
        <dbReference type="ARBA" id="ARBA00022649"/>
    </source>
</evidence>
<comment type="cofactor">
    <cofactor evidence="1 8">
        <name>Mg(2+)</name>
        <dbReference type="ChEBI" id="CHEBI:18420"/>
    </cofactor>
</comment>
<dbReference type="EMBL" id="BGZN01000008">
    <property type="protein sequence ID" value="GBR73278.1"/>
    <property type="molecule type" value="Genomic_DNA"/>
</dbReference>
<proteinExistence type="inferred from homology"/>
<dbReference type="InterPro" id="IPR029060">
    <property type="entry name" value="PIN-like_dom_sf"/>
</dbReference>
<evidence type="ECO:0000256" key="1">
    <source>
        <dbReference type="ARBA" id="ARBA00001946"/>
    </source>
</evidence>
<evidence type="ECO:0000256" key="4">
    <source>
        <dbReference type="ARBA" id="ARBA00022723"/>
    </source>
</evidence>
<dbReference type="InterPro" id="IPR002716">
    <property type="entry name" value="PIN_dom"/>
</dbReference>
<keyword evidence="4 8" id="KW-0479">Metal-binding</keyword>
<evidence type="ECO:0000256" key="6">
    <source>
        <dbReference type="ARBA" id="ARBA00022842"/>
    </source>
</evidence>
<organism evidence="10 11">
    <name type="scientific">Termititenax aidoneus</name>
    <dbReference type="NCBI Taxonomy" id="2218524"/>
    <lineage>
        <taxon>Bacteria</taxon>
        <taxon>Bacillati</taxon>
        <taxon>Candidatus Margulisiibacteriota</taxon>
        <taxon>Candidatus Termititenacia</taxon>
        <taxon>Candidatus Termititenacales</taxon>
        <taxon>Candidatus Termititenacaceae</taxon>
        <taxon>Candidatus Termititenax</taxon>
    </lineage>
</organism>
<keyword evidence="6 8" id="KW-0460">Magnesium</keyword>
<sequence>MNNIVDSSCWLEYLAGTKAGEQVADILAETNTLFVPAITIYEVFKKLLLETDEDKALFAAAHMKQGRVIDLDTELALLAAKLGREHQLPLADSIIYASARKYNCVLWTQDKHFKGLESVHYVTGGTKSPLFKRSVQNSTFRRA</sequence>
<dbReference type="CDD" id="cd18686">
    <property type="entry name" value="PIN_VapC-like"/>
    <property type="match status" value="1"/>
</dbReference>
<evidence type="ECO:0000256" key="5">
    <source>
        <dbReference type="ARBA" id="ARBA00022801"/>
    </source>
</evidence>
<dbReference type="Gene3D" id="3.40.50.1010">
    <property type="entry name" value="5'-nuclease"/>
    <property type="match status" value="1"/>
</dbReference>
<dbReference type="Pfam" id="PF01850">
    <property type="entry name" value="PIN"/>
    <property type="match status" value="1"/>
</dbReference>
<dbReference type="PANTHER" id="PTHR33653:SF1">
    <property type="entry name" value="RIBONUCLEASE VAPC2"/>
    <property type="match status" value="1"/>
</dbReference>
<keyword evidence="8" id="KW-0800">Toxin</keyword>
<keyword evidence="3 8" id="KW-0540">Nuclease</keyword>
<feature type="binding site" evidence="8">
    <location>
        <position position="92"/>
    </location>
    <ligand>
        <name>Mg(2+)</name>
        <dbReference type="ChEBI" id="CHEBI:18420"/>
    </ligand>
</feature>
<evidence type="ECO:0000256" key="8">
    <source>
        <dbReference type="HAMAP-Rule" id="MF_00265"/>
    </source>
</evidence>
<evidence type="ECO:0000259" key="9">
    <source>
        <dbReference type="Pfam" id="PF01850"/>
    </source>
</evidence>
<dbReference type="GO" id="GO:0000287">
    <property type="term" value="F:magnesium ion binding"/>
    <property type="evidence" value="ECO:0007669"/>
    <property type="project" value="UniProtKB-UniRule"/>
</dbReference>
<protein>
    <recommendedName>
        <fullName evidence="8">Ribonuclease VapC</fullName>
        <shortName evidence="8">RNase VapC</shortName>
        <ecNumber evidence="8">3.1.-.-</ecNumber>
    </recommendedName>
    <alternativeName>
        <fullName evidence="8">Toxin VapC</fullName>
    </alternativeName>
</protein>
<dbReference type="Proteomes" id="UP000269352">
    <property type="component" value="Unassembled WGS sequence"/>
</dbReference>
<dbReference type="SUPFAM" id="SSF88723">
    <property type="entry name" value="PIN domain-like"/>
    <property type="match status" value="1"/>
</dbReference>
<feature type="binding site" evidence="8">
    <location>
        <position position="6"/>
    </location>
    <ligand>
        <name>Mg(2+)</name>
        <dbReference type="ChEBI" id="CHEBI:18420"/>
    </ligand>
</feature>
<keyword evidence="11" id="KW-1185">Reference proteome</keyword>
<gene>
    <name evidence="8" type="primary">vapC</name>
    <name evidence="10" type="ORF">NO1_0689</name>
</gene>
<dbReference type="GO" id="GO:0090729">
    <property type="term" value="F:toxin activity"/>
    <property type="evidence" value="ECO:0007669"/>
    <property type="project" value="UniProtKB-KW"/>
</dbReference>
<evidence type="ECO:0000256" key="7">
    <source>
        <dbReference type="ARBA" id="ARBA00038093"/>
    </source>
</evidence>
<keyword evidence="2 8" id="KW-1277">Toxin-antitoxin system</keyword>
<name>A0A388T9Q8_TERA1</name>
<dbReference type="GO" id="GO:0004540">
    <property type="term" value="F:RNA nuclease activity"/>
    <property type="evidence" value="ECO:0007669"/>
    <property type="project" value="InterPro"/>
</dbReference>
<dbReference type="GO" id="GO:0016787">
    <property type="term" value="F:hydrolase activity"/>
    <property type="evidence" value="ECO:0007669"/>
    <property type="project" value="UniProtKB-KW"/>
</dbReference>
<keyword evidence="5 8" id="KW-0378">Hydrolase</keyword>
<dbReference type="HAMAP" id="MF_00265">
    <property type="entry name" value="VapC_Nob1"/>
    <property type="match status" value="1"/>
</dbReference>
<evidence type="ECO:0000256" key="3">
    <source>
        <dbReference type="ARBA" id="ARBA00022722"/>
    </source>
</evidence>
<dbReference type="InterPro" id="IPR022907">
    <property type="entry name" value="VapC_family"/>
</dbReference>